<keyword evidence="3" id="KW-0732">Signal</keyword>
<name>A0AA42CSE5_9SPHN</name>
<feature type="chain" id="PRO_5041227286" evidence="3">
    <location>
        <begin position="26"/>
        <end position="148"/>
    </location>
</feature>
<comment type="caution">
    <text evidence="4">The sequence shown here is derived from an EMBL/GenBank/DDBJ whole genome shotgun (WGS) entry which is preliminary data.</text>
</comment>
<organism evidence="4 5">
    <name type="scientific">Sphingomonas lycopersici</name>
    <dbReference type="NCBI Taxonomy" id="2951807"/>
    <lineage>
        <taxon>Bacteria</taxon>
        <taxon>Pseudomonadati</taxon>
        <taxon>Pseudomonadota</taxon>
        <taxon>Alphaproteobacteria</taxon>
        <taxon>Sphingomonadales</taxon>
        <taxon>Sphingomonadaceae</taxon>
        <taxon>Sphingomonas</taxon>
    </lineage>
</organism>
<sequence>MRLLSRTLAGLTAMASILSTVPATAQGRWDDHDRGRRDDDGRRDWRDQRHDNGRRGWRDDRDGRSQYRWHNYGGRYGYNGYRGRWRTGQRFTYWNDNRYYVNDWRRYNLPPPRPGYRYYRDDNGDIVMAAIASGVIGLILGSQMGNRW</sequence>
<dbReference type="Proteomes" id="UP001165565">
    <property type="component" value="Unassembled WGS sequence"/>
</dbReference>
<dbReference type="Gene3D" id="3.10.450.160">
    <property type="entry name" value="inner membrane protein cigr"/>
    <property type="match status" value="1"/>
</dbReference>
<feature type="signal peptide" evidence="3">
    <location>
        <begin position="1"/>
        <end position="25"/>
    </location>
</feature>
<dbReference type="EMBL" id="JANFAV010000028">
    <property type="protein sequence ID" value="MCW6537680.1"/>
    <property type="molecule type" value="Genomic_DNA"/>
</dbReference>
<keyword evidence="2" id="KW-0812">Transmembrane</keyword>
<proteinExistence type="predicted"/>
<evidence type="ECO:0000256" key="1">
    <source>
        <dbReference type="SAM" id="MobiDB-lite"/>
    </source>
</evidence>
<accession>A0AA42CSE5</accession>
<evidence type="ECO:0000313" key="4">
    <source>
        <dbReference type="EMBL" id="MCW6537680.1"/>
    </source>
</evidence>
<keyword evidence="5" id="KW-1185">Reference proteome</keyword>
<dbReference type="RefSeq" id="WP_179514533.1">
    <property type="nucleotide sequence ID" value="NZ_JANFAU010000001.1"/>
</dbReference>
<evidence type="ECO:0000256" key="3">
    <source>
        <dbReference type="SAM" id="SignalP"/>
    </source>
</evidence>
<dbReference type="InterPro" id="IPR024572">
    <property type="entry name" value="RcnB"/>
</dbReference>
<feature type="compositionally biased region" description="Basic and acidic residues" evidence="1">
    <location>
        <begin position="28"/>
        <end position="57"/>
    </location>
</feature>
<protein>
    <submittedName>
        <fullName evidence="4">RcnB family protein</fullName>
    </submittedName>
</protein>
<keyword evidence="2" id="KW-0472">Membrane</keyword>
<keyword evidence="2" id="KW-1133">Transmembrane helix</keyword>
<reference evidence="4" key="1">
    <citation type="submission" date="2022-06" db="EMBL/GenBank/DDBJ databases">
        <title>Sphingomonas sp. nov. isolated from rhizosphere soil of tomato.</title>
        <authorList>
            <person name="Dong H."/>
            <person name="Gao R."/>
        </authorList>
    </citation>
    <scope>NUCLEOTIDE SEQUENCE</scope>
    <source>
        <strain evidence="4">MMSM24</strain>
    </source>
</reference>
<dbReference type="Pfam" id="PF11776">
    <property type="entry name" value="RcnB"/>
    <property type="match status" value="1"/>
</dbReference>
<feature type="transmembrane region" description="Helical" evidence="2">
    <location>
        <begin position="126"/>
        <end position="145"/>
    </location>
</feature>
<dbReference type="AlphaFoldDB" id="A0AA42CSE5"/>
<evidence type="ECO:0000256" key="2">
    <source>
        <dbReference type="SAM" id="Phobius"/>
    </source>
</evidence>
<evidence type="ECO:0000313" key="5">
    <source>
        <dbReference type="Proteomes" id="UP001165565"/>
    </source>
</evidence>
<feature type="region of interest" description="Disordered" evidence="1">
    <location>
        <begin position="25"/>
        <end position="57"/>
    </location>
</feature>
<gene>
    <name evidence="4" type="ORF">NEE01_23140</name>
</gene>